<evidence type="ECO:0000256" key="2">
    <source>
        <dbReference type="SAM" id="Phobius"/>
    </source>
</evidence>
<dbReference type="AlphaFoldDB" id="A0A8B8DKR5"/>
<reference evidence="4" key="1">
    <citation type="submission" date="2025-08" db="UniProtKB">
        <authorList>
            <consortium name="RefSeq"/>
        </authorList>
    </citation>
    <scope>IDENTIFICATION</scope>
    <source>
        <tissue evidence="4">Whole sample</tissue>
    </source>
</reference>
<dbReference type="KEGG" id="cvn:111127479"/>
<name>A0A8B8DKR5_CRAVI</name>
<dbReference type="Proteomes" id="UP000694844">
    <property type="component" value="Chromosome 3"/>
</dbReference>
<accession>A0A8B8DKR5</accession>
<keyword evidence="2" id="KW-0812">Transmembrane</keyword>
<evidence type="ECO:0000313" key="3">
    <source>
        <dbReference type="Proteomes" id="UP000694844"/>
    </source>
</evidence>
<keyword evidence="3" id="KW-1185">Reference proteome</keyword>
<keyword evidence="2" id="KW-0472">Membrane</keyword>
<feature type="coiled-coil region" evidence="1">
    <location>
        <begin position="108"/>
        <end position="160"/>
    </location>
</feature>
<feature type="transmembrane region" description="Helical" evidence="2">
    <location>
        <begin position="205"/>
        <end position="236"/>
    </location>
</feature>
<sequence length="440" mass="51274">MLVEHFVSFAALTGIAIVLYGVVFKSSGPDNTAKAGLEEEKLQEMKNIKPANIDKSEMHEYIRKEVQKEIKKHNIDSVVRSDVQKYQQGEAQRVLTPELLEAMIASSVEKVMDKYNKYNDQIQEKMEELKDKISEQKTIKRESEAMLKRFQKLLEEKENNTDFEDLILSVYRKITKISRVLFSNSTLHSKIKFLLTVNVDSDNSVLIVILCVCVILILCVCLALEICTCRLVYFWFFPKKNGKPDGPDGPDSPDSKEKRDLKKLEDSICIVSFSNDYVEKYHVPLAKSLIEYSNWKDFRLKRALIREPESLRFIPPSKIFMVFVDYNERNDLLERNDSTQRQVDPKLKQVPIRRETVRSLMDSLAFVLFVYCMEQSSKHLPIGERYAHKLSSKIRTDKELKILDEKKCVYSVYNSFNNYQLGIMKQIIEDFCKHLKDKTS</sequence>
<proteinExistence type="predicted"/>
<feature type="transmembrane region" description="Helical" evidence="2">
    <location>
        <begin position="6"/>
        <end position="24"/>
    </location>
</feature>
<keyword evidence="1" id="KW-0175">Coiled coil</keyword>
<evidence type="ECO:0000313" key="4">
    <source>
        <dbReference type="RefSeq" id="XP_022328378.1"/>
    </source>
</evidence>
<organism evidence="3 4">
    <name type="scientific">Crassostrea virginica</name>
    <name type="common">Eastern oyster</name>
    <dbReference type="NCBI Taxonomy" id="6565"/>
    <lineage>
        <taxon>Eukaryota</taxon>
        <taxon>Metazoa</taxon>
        <taxon>Spiralia</taxon>
        <taxon>Lophotrochozoa</taxon>
        <taxon>Mollusca</taxon>
        <taxon>Bivalvia</taxon>
        <taxon>Autobranchia</taxon>
        <taxon>Pteriomorphia</taxon>
        <taxon>Ostreida</taxon>
        <taxon>Ostreoidea</taxon>
        <taxon>Ostreidae</taxon>
        <taxon>Crassostrea</taxon>
    </lineage>
</organism>
<dbReference type="GeneID" id="111127479"/>
<protein>
    <submittedName>
        <fullName evidence="4">Uncharacterized protein LOC111127479 isoform X1</fullName>
    </submittedName>
</protein>
<evidence type="ECO:0000256" key="1">
    <source>
        <dbReference type="SAM" id="Coils"/>
    </source>
</evidence>
<dbReference type="OrthoDB" id="6116533at2759"/>
<gene>
    <name evidence="4" type="primary">LOC111127479</name>
</gene>
<dbReference type="RefSeq" id="XP_022328378.1">
    <property type="nucleotide sequence ID" value="XM_022472670.1"/>
</dbReference>
<keyword evidence="2" id="KW-1133">Transmembrane helix</keyword>